<sequence length="93" mass="10411">MTSQRLRYRTSSTSSKSDHTPNIPTTAIAPSTTPTAIALPPKPKTAIAPQHSKTAIALPLHPFSLSLFYTKLDELTLYLRVDKINIFFISWER</sequence>
<evidence type="ECO:0000256" key="1">
    <source>
        <dbReference type="SAM" id="MobiDB-lite"/>
    </source>
</evidence>
<feature type="compositionally biased region" description="Polar residues" evidence="1">
    <location>
        <begin position="1"/>
        <end position="15"/>
    </location>
</feature>
<name>A0ABR9VFC4_9CYAN</name>
<accession>A0ABR9VFC4</accession>
<gene>
    <name evidence="2" type="ORF">IQ227_14470</name>
</gene>
<keyword evidence="3" id="KW-1185">Reference proteome</keyword>
<dbReference type="EMBL" id="JADEWB010000082">
    <property type="protein sequence ID" value="MBE9237198.1"/>
    <property type="molecule type" value="Genomic_DNA"/>
</dbReference>
<evidence type="ECO:0000313" key="3">
    <source>
        <dbReference type="Proteomes" id="UP000606776"/>
    </source>
</evidence>
<protein>
    <submittedName>
        <fullName evidence="2">Uncharacterized protein</fullName>
    </submittedName>
</protein>
<comment type="caution">
    <text evidence="2">The sequence shown here is derived from an EMBL/GenBank/DDBJ whole genome shotgun (WGS) entry which is preliminary data.</text>
</comment>
<proteinExistence type="predicted"/>
<organism evidence="2 3">
    <name type="scientific">Sphaerospermopsis aphanizomenoides LEGE 00250</name>
    <dbReference type="NCBI Taxonomy" id="2777972"/>
    <lineage>
        <taxon>Bacteria</taxon>
        <taxon>Bacillati</taxon>
        <taxon>Cyanobacteriota</taxon>
        <taxon>Cyanophyceae</taxon>
        <taxon>Nostocales</taxon>
        <taxon>Aphanizomenonaceae</taxon>
        <taxon>Sphaerospermopsis</taxon>
        <taxon>Sphaerospermopsis aphanizomenoides</taxon>
    </lineage>
</organism>
<evidence type="ECO:0000313" key="2">
    <source>
        <dbReference type="EMBL" id="MBE9237198.1"/>
    </source>
</evidence>
<dbReference type="Proteomes" id="UP000606776">
    <property type="component" value="Unassembled WGS sequence"/>
</dbReference>
<feature type="compositionally biased region" description="Low complexity" evidence="1">
    <location>
        <begin position="20"/>
        <end position="39"/>
    </location>
</feature>
<reference evidence="2 3" key="1">
    <citation type="submission" date="2020-10" db="EMBL/GenBank/DDBJ databases">
        <authorList>
            <person name="Castelo-Branco R."/>
            <person name="Eusebio N."/>
            <person name="Adriana R."/>
            <person name="Vieira A."/>
            <person name="Brugerolle De Fraissinette N."/>
            <person name="Rezende De Castro R."/>
            <person name="Schneider M.P."/>
            <person name="Vasconcelos V."/>
            <person name="Leao P.N."/>
        </authorList>
    </citation>
    <scope>NUCLEOTIDE SEQUENCE [LARGE SCALE GENOMIC DNA]</scope>
    <source>
        <strain evidence="2 3">LEGE 00250</strain>
    </source>
</reference>
<dbReference type="RefSeq" id="WP_193943155.1">
    <property type="nucleotide sequence ID" value="NZ_JADEWB010000082.1"/>
</dbReference>
<feature type="region of interest" description="Disordered" evidence="1">
    <location>
        <begin position="1"/>
        <end position="41"/>
    </location>
</feature>